<accession>A0A1T4V9A7</accession>
<feature type="domain" description="HTH asnC-type" evidence="4">
    <location>
        <begin position="4"/>
        <end position="65"/>
    </location>
</feature>
<reference evidence="6" key="1">
    <citation type="submission" date="2017-02" db="EMBL/GenBank/DDBJ databases">
        <authorList>
            <person name="Varghese N."/>
            <person name="Submissions S."/>
        </authorList>
    </citation>
    <scope>NUCLEOTIDE SEQUENCE [LARGE SCALE GENOMIC DNA]</scope>
    <source>
        <strain evidence="6">DSM 3072</strain>
    </source>
</reference>
<keyword evidence="2" id="KW-0238">DNA-binding</keyword>
<dbReference type="InterPro" id="IPR036390">
    <property type="entry name" value="WH_DNA-bd_sf"/>
</dbReference>
<dbReference type="Gene3D" id="1.10.10.10">
    <property type="entry name" value="Winged helix-like DNA-binding domain superfamily/Winged helix DNA-binding domain"/>
    <property type="match status" value="1"/>
</dbReference>
<dbReference type="PRINTS" id="PR00033">
    <property type="entry name" value="HTHASNC"/>
</dbReference>
<dbReference type="PANTHER" id="PTHR30154">
    <property type="entry name" value="LEUCINE-RESPONSIVE REGULATORY PROTEIN"/>
    <property type="match status" value="1"/>
</dbReference>
<dbReference type="InterPro" id="IPR036388">
    <property type="entry name" value="WH-like_DNA-bd_sf"/>
</dbReference>
<gene>
    <name evidence="5" type="ORF">SAMN02745213_01097</name>
</gene>
<dbReference type="InterPro" id="IPR000485">
    <property type="entry name" value="AsnC-type_HTH_dom"/>
</dbReference>
<keyword evidence="3" id="KW-0804">Transcription</keyword>
<protein>
    <submittedName>
        <fullName evidence="5">Lrp/AsnC family transcriptional regulator, leucine-responsive regulatory protein</fullName>
    </submittedName>
</protein>
<dbReference type="SMART" id="SM00344">
    <property type="entry name" value="HTH_ASNC"/>
    <property type="match status" value="1"/>
</dbReference>
<evidence type="ECO:0000256" key="1">
    <source>
        <dbReference type="ARBA" id="ARBA00023015"/>
    </source>
</evidence>
<dbReference type="AlphaFoldDB" id="A0A1T4V9A7"/>
<dbReference type="Proteomes" id="UP000242432">
    <property type="component" value="Unassembled WGS sequence"/>
</dbReference>
<dbReference type="GO" id="GO:0043200">
    <property type="term" value="P:response to amino acid"/>
    <property type="evidence" value="ECO:0007669"/>
    <property type="project" value="TreeGrafter"/>
</dbReference>
<dbReference type="PROSITE" id="PS50956">
    <property type="entry name" value="HTH_ASNC_2"/>
    <property type="match status" value="1"/>
</dbReference>
<organism evidence="5 6">
    <name type="scientific">Succinivibrio dextrinosolvens DSM 3072</name>
    <dbReference type="NCBI Taxonomy" id="1123324"/>
    <lineage>
        <taxon>Bacteria</taxon>
        <taxon>Pseudomonadati</taxon>
        <taxon>Pseudomonadota</taxon>
        <taxon>Gammaproteobacteria</taxon>
        <taxon>Aeromonadales</taxon>
        <taxon>Succinivibrionaceae</taxon>
        <taxon>Succinivibrio</taxon>
    </lineage>
</organism>
<dbReference type="GO" id="GO:0005829">
    <property type="term" value="C:cytosol"/>
    <property type="evidence" value="ECO:0007669"/>
    <property type="project" value="TreeGrafter"/>
</dbReference>
<dbReference type="InterPro" id="IPR019888">
    <property type="entry name" value="Tscrpt_reg_AsnC-like"/>
</dbReference>
<evidence type="ECO:0000313" key="6">
    <source>
        <dbReference type="Proteomes" id="UP000242432"/>
    </source>
</evidence>
<sequence>MIDLDTSDLQLLCALRDDCRLSLRDLGEKCSLSAPAVSARIRRLEQAGVIRGYTVTLSDSAFALEVEALIYTKVRFNSIPDYLEYMRSSLAVSSCLKIADEYSYMAIASFKSISQLNNFAMYLEQNFGQSRISIILKKEFINRVPLNFENNCN</sequence>
<dbReference type="GO" id="GO:0043565">
    <property type="term" value="F:sequence-specific DNA binding"/>
    <property type="evidence" value="ECO:0007669"/>
    <property type="project" value="InterPro"/>
</dbReference>
<dbReference type="PANTHER" id="PTHR30154:SF53">
    <property type="entry name" value="HTH-TYPE TRANSCRIPTIONAL REGULATOR LRPC"/>
    <property type="match status" value="1"/>
</dbReference>
<dbReference type="Pfam" id="PF13412">
    <property type="entry name" value="HTH_24"/>
    <property type="match status" value="1"/>
</dbReference>
<dbReference type="Gene3D" id="3.30.70.920">
    <property type="match status" value="1"/>
</dbReference>
<name>A0A1T4V9A7_9GAMM</name>
<dbReference type="STRING" id="83771.SAMN02910357_02572"/>
<dbReference type="EMBL" id="FUXX01000015">
    <property type="protein sequence ID" value="SKA61560.1"/>
    <property type="molecule type" value="Genomic_DNA"/>
</dbReference>
<evidence type="ECO:0000259" key="4">
    <source>
        <dbReference type="PROSITE" id="PS50956"/>
    </source>
</evidence>
<evidence type="ECO:0000256" key="2">
    <source>
        <dbReference type="ARBA" id="ARBA00023125"/>
    </source>
</evidence>
<evidence type="ECO:0000313" key="5">
    <source>
        <dbReference type="EMBL" id="SKA61560.1"/>
    </source>
</evidence>
<keyword evidence="6" id="KW-1185">Reference proteome</keyword>
<proteinExistence type="predicted"/>
<keyword evidence="1" id="KW-0805">Transcription regulation</keyword>
<dbReference type="SUPFAM" id="SSF46785">
    <property type="entry name" value="Winged helix' DNA-binding domain"/>
    <property type="match status" value="1"/>
</dbReference>
<evidence type="ECO:0000256" key="3">
    <source>
        <dbReference type="ARBA" id="ARBA00023163"/>
    </source>
</evidence>
<dbReference type="RefSeq" id="WP_078928600.1">
    <property type="nucleotide sequence ID" value="NZ_FUXX01000015.1"/>
</dbReference>